<name>A0A1G1Z5L6_9BACT</name>
<keyword evidence="1" id="KW-0472">Membrane</keyword>
<dbReference type="GO" id="GO:0016491">
    <property type="term" value="F:oxidoreductase activity"/>
    <property type="evidence" value="ECO:0007669"/>
    <property type="project" value="InterPro"/>
</dbReference>
<dbReference type="InterPro" id="IPR017938">
    <property type="entry name" value="Riboflavin_synthase-like_b-brl"/>
</dbReference>
<organism evidence="3 4">
    <name type="scientific">Candidatus Colwellbacteria bacterium RIFCSPLOWO2_02_FULL_44_20b</name>
    <dbReference type="NCBI Taxonomy" id="1797691"/>
    <lineage>
        <taxon>Bacteria</taxon>
        <taxon>Candidatus Colwelliibacteriota</taxon>
    </lineage>
</organism>
<gene>
    <name evidence="3" type="ORF">A3I31_02030</name>
</gene>
<dbReference type="PRINTS" id="PR00410">
    <property type="entry name" value="PHEHYDRXLASE"/>
</dbReference>
<sequence length="482" mass="53648">MYRLVLYGLIALTLVSFILTMTGNLRYEWEILAMIYSLASLLLSSYVSNLVFSKVFKVPVNVESFLITALILFLILSPASSPKELAIIALAGAIAMASKFLLAPSRKHIFNPAAFSAFVLYVTGLGGAVWWVGDPTMIPFIGIVGALVIRKIRRFWMFAAFACAWLVSVSLTGVHFGAIFLNPSALLSAIGPTLFFGTIMLTEPMTTPGTRKLHIAYGALAGVLLNVSFKIGPIVLIPEIVLMISNVLSYVTSVRKKFSMSLVERKEISKNVHEFIFNPDGRFSFKSGQYLEWTLPHKRPDVRGNRRYFTIASSPTEGTIKLGVKFNNPPSSFKKHLLEMERGSSIFAGQLGGDFVLPRDKSKKLVFLAGGIGVTPFRSMVKYLLDKEEKRDITLFYAAKSEEEVAYKELFSEAKDKIGLKVRYIVGQVVTKEFIEREVKDFKNHVYYISGPEAMVTAFKKMLSAIGVPKLKIITDYFPGFT</sequence>
<dbReference type="Proteomes" id="UP000178808">
    <property type="component" value="Unassembled WGS sequence"/>
</dbReference>
<dbReference type="Pfam" id="PF00175">
    <property type="entry name" value="NAD_binding_1"/>
    <property type="match status" value="1"/>
</dbReference>
<feature type="transmembrane region" description="Helical" evidence="1">
    <location>
        <begin position="213"/>
        <end position="229"/>
    </location>
</feature>
<comment type="caution">
    <text evidence="3">The sequence shown here is derived from an EMBL/GenBank/DDBJ whole genome shotgun (WGS) entry which is preliminary data.</text>
</comment>
<keyword evidence="1" id="KW-0812">Transmembrane</keyword>
<protein>
    <recommendedName>
        <fullName evidence="2">FAD-binding FR-type domain-containing protein</fullName>
    </recommendedName>
</protein>
<dbReference type="InterPro" id="IPR039261">
    <property type="entry name" value="FNR_nucleotide-bd"/>
</dbReference>
<feature type="transmembrane region" description="Helical" evidence="1">
    <location>
        <begin position="184"/>
        <end position="201"/>
    </location>
</feature>
<feature type="transmembrane region" description="Helical" evidence="1">
    <location>
        <begin position="136"/>
        <end position="152"/>
    </location>
</feature>
<dbReference type="PANTHER" id="PTHR47354:SF5">
    <property type="entry name" value="PROTEIN RFBI"/>
    <property type="match status" value="1"/>
</dbReference>
<proteinExistence type="predicted"/>
<accession>A0A1G1Z5L6</accession>
<dbReference type="Gene3D" id="3.40.50.80">
    <property type="entry name" value="Nucleotide-binding domain of ferredoxin-NADP reductase (FNR) module"/>
    <property type="match status" value="1"/>
</dbReference>
<reference evidence="3 4" key="1">
    <citation type="journal article" date="2016" name="Nat. Commun.">
        <title>Thousands of microbial genomes shed light on interconnected biogeochemical processes in an aquifer system.</title>
        <authorList>
            <person name="Anantharaman K."/>
            <person name="Brown C.T."/>
            <person name="Hug L.A."/>
            <person name="Sharon I."/>
            <person name="Castelle C.J."/>
            <person name="Probst A.J."/>
            <person name="Thomas B.C."/>
            <person name="Singh A."/>
            <person name="Wilkins M.J."/>
            <person name="Karaoz U."/>
            <person name="Brodie E.L."/>
            <person name="Williams K.H."/>
            <person name="Hubbard S.S."/>
            <person name="Banfield J.F."/>
        </authorList>
    </citation>
    <scope>NUCLEOTIDE SEQUENCE [LARGE SCALE GENOMIC DNA]</scope>
</reference>
<feature type="transmembrane region" description="Helical" evidence="1">
    <location>
        <begin position="109"/>
        <end position="130"/>
    </location>
</feature>
<dbReference type="PROSITE" id="PS51384">
    <property type="entry name" value="FAD_FR"/>
    <property type="match status" value="1"/>
</dbReference>
<feature type="transmembrane region" description="Helical" evidence="1">
    <location>
        <begin position="5"/>
        <end position="25"/>
    </location>
</feature>
<dbReference type="InterPro" id="IPR001433">
    <property type="entry name" value="OxRdtase_FAD/NAD-bd"/>
</dbReference>
<dbReference type="AlphaFoldDB" id="A0A1G1Z5L6"/>
<feature type="transmembrane region" description="Helical" evidence="1">
    <location>
        <begin position="159"/>
        <end position="178"/>
    </location>
</feature>
<evidence type="ECO:0000313" key="4">
    <source>
        <dbReference type="Proteomes" id="UP000178808"/>
    </source>
</evidence>
<feature type="transmembrane region" description="Helical" evidence="1">
    <location>
        <begin position="59"/>
        <end position="79"/>
    </location>
</feature>
<feature type="transmembrane region" description="Helical" evidence="1">
    <location>
        <begin position="85"/>
        <end position="102"/>
    </location>
</feature>
<evidence type="ECO:0000259" key="2">
    <source>
        <dbReference type="PROSITE" id="PS51384"/>
    </source>
</evidence>
<evidence type="ECO:0000256" key="1">
    <source>
        <dbReference type="SAM" id="Phobius"/>
    </source>
</evidence>
<dbReference type="SUPFAM" id="SSF52343">
    <property type="entry name" value="Ferredoxin reductase-like, C-terminal NADP-linked domain"/>
    <property type="match status" value="1"/>
</dbReference>
<feature type="domain" description="FAD-binding FR-type" evidence="2">
    <location>
        <begin position="255"/>
        <end position="358"/>
    </location>
</feature>
<dbReference type="InterPro" id="IPR017927">
    <property type="entry name" value="FAD-bd_FR_type"/>
</dbReference>
<evidence type="ECO:0000313" key="3">
    <source>
        <dbReference type="EMBL" id="OGY59913.1"/>
    </source>
</evidence>
<feature type="transmembrane region" description="Helical" evidence="1">
    <location>
        <begin position="31"/>
        <end position="52"/>
    </location>
</feature>
<dbReference type="EMBL" id="MHIZ01000027">
    <property type="protein sequence ID" value="OGY59913.1"/>
    <property type="molecule type" value="Genomic_DNA"/>
</dbReference>
<dbReference type="SUPFAM" id="SSF63380">
    <property type="entry name" value="Riboflavin synthase domain-like"/>
    <property type="match status" value="1"/>
</dbReference>
<dbReference type="PANTHER" id="PTHR47354">
    <property type="entry name" value="NADH OXIDOREDUCTASE HCR"/>
    <property type="match status" value="1"/>
</dbReference>
<dbReference type="CDD" id="cd00322">
    <property type="entry name" value="FNR_like"/>
    <property type="match status" value="1"/>
</dbReference>
<dbReference type="InterPro" id="IPR050415">
    <property type="entry name" value="MRET"/>
</dbReference>
<keyword evidence="1" id="KW-1133">Transmembrane helix</keyword>
<dbReference type="Gene3D" id="2.40.30.10">
    <property type="entry name" value="Translation factors"/>
    <property type="match status" value="1"/>
</dbReference>